<organism evidence="1 2">
    <name type="scientific">Starmerella bacillaris</name>
    <name type="common">Yeast</name>
    <name type="synonym">Candida zemplinina</name>
    <dbReference type="NCBI Taxonomy" id="1247836"/>
    <lineage>
        <taxon>Eukaryota</taxon>
        <taxon>Fungi</taxon>
        <taxon>Dikarya</taxon>
        <taxon>Ascomycota</taxon>
        <taxon>Saccharomycotina</taxon>
        <taxon>Dipodascomycetes</taxon>
        <taxon>Dipodascales</taxon>
        <taxon>Trichomonascaceae</taxon>
        <taxon>Starmerella</taxon>
    </lineage>
</organism>
<evidence type="ECO:0000313" key="2">
    <source>
        <dbReference type="Proteomes" id="UP001362899"/>
    </source>
</evidence>
<dbReference type="AlphaFoldDB" id="A0AAV5RGV8"/>
<dbReference type="InterPro" id="IPR036063">
    <property type="entry name" value="Smr_dom_sf"/>
</dbReference>
<evidence type="ECO:0008006" key="3">
    <source>
        <dbReference type="Google" id="ProtNLM"/>
    </source>
</evidence>
<gene>
    <name evidence="1" type="ORF">DASB73_017280</name>
</gene>
<dbReference type="Gene3D" id="3.30.1370.110">
    <property type="match status" value="1"/>
</dbReference>
<sequence length="369" mass="42054">MIEEPDPYSQFLELVDNLGMSEEDAIVCLGLDIEDQKSEDRLLEDSFHSVPSSSEALIKEIFPHVPNLVLKEKLETYNNDIEKVSEDLLSWSLVAEETKLVENVKERKQAKIFRRKQRQYENKIEKSINDVQILAQTLKISLDDAARIYSENNLSFSHAVQSKAKPILPNYETEFAVLRNPTYVHTYDQKVPAKVPDDDNSEILDEYAEFTVGELRQMLNQTNIQLLCAKKKYSDINHRQDLARSSLNDTSDYIRTLKSKLELIKATIKNLESFPGHKVVSNNEDSGTNQTLVMDLHGDSVAVAELRVSHALRTLDKKPNCSFKIVTGKGLHSAEGKPILKPWLKEFMAGCTQYNVSSYESYVVVTKRK</sequence>
<reference evidence="1 2" key="1">
    <citation type="journal article" date="2023" name="Elife">
        <title>Identification of key yeast species and microbe-microbe interactions impacting larval growth of Drosophila in the wild.</title>
        <authorList>
            <person name="Mure A."/>
            <person name="Sugiura Y."/>
            <person name="Maeda R."/>
            <person name="Honda K."/>
            <person name="Sakurai N."/>
            <person name="Takahashi Y."/>
            <person name="Watada M."/>
            <person name="Katoh T."/>
            <person name="Gotoh A."/>
            <person name="Gotoh Y."/>
            <person name="Taniguchi I."/>
            <person name="Nakamura K."/>
            <person name="Hayashi T."/>
            <person name="Katayama T."/>
            <person name="Uemura T."/>
            <person name="Hattori Y."/>
        </authorList>
    </citation>
    <scope>NUCLEOTIDE SEQUENCE [LARGE SCALE GENOMIC DNA]</scope>
    <source>
        <strain evidence="1 2">SB-73</strain>
    </source>
</reference>
<evidence type="ECO:0000313" key="1">
    <source>
        <dbReference type="EMBL" id="GMM50770.1"/>
    </source>
</evidence>
<accession>A0AAV5RGV8</accession>
<comment type="caution">
    <text evidence="1">The sequence shown here is derived from an EMBL/GenBank/DDBJ whole genome shotgun (WGS) entry which is preliminary data.</text>
</comment>
<proteinExistence type="predicted"/>
<dbReference type="Proteomes" id="UP001362899">
    <property type="component" value="Unassembled WGS sequence"/>
</dbReference>
<dbReference type="CDD" id="cd14279">
    <property type="entry name" value="CUE"/>
    <property type="match status" value="1"/>
</dbReference>
<name>A0AAV5RGV8_STABA</name>
<keyword evidence="2" id="KW-1185">Reference proteome</keyword>
<dbReference type="EMBL" id="BTGC01000003">
    <property type="protein sequence ID" value="GMM50770.1"/>
    <property type="molecule type" value="Genomic_DNA"/>
</dbReference>
<dbReference type="SUPFAM" id="SSF160443">
    <property type="entry name" value="SMR domain-like"/>
    <property type="match status" value="1"/>
</dbReference>
<protein>
    <recommendedName>
        <fullName evidence="3">Smr domain-containing protein</fullName>
    </recommendedName>
</protein>